<evidence type="ECO:0000256" key="2">
    <source>
        <dbReference type="SAM" id="SignalP"/>
    </source>
</evidence>
<organism evidence="3 4">
    <name type="scientific">Clostridium butyricum</name>
    <dbReference type="NCBI Taxonomy" id="1492"/>
    <lineage>
        <taxon>Bacteria</taxon>
        <taxon>Bacillati</taxon>
        <taxon>Bacillota</taxon>
        <taxon>Clostridia</taxon>
        <taxon>Eubacteriales</taxon>
        <taxon>Clostridiaceae</taxon>
        <taxon>Clostridium</taxon>
    </lineage>
</organism>
<keyword evidence="2" id="KW-0732">Signal</keyword>
<dbReference type="EMBL" id="LRDH01000108">
    <property type="protein sequence ID" value="PPV14490.1"/>
    <property type="molecule type" value="Genomic_DNA"/>
</dbReference>
<evidence type="ECO:0000313" key="3">
    <source>
        <dbReference type="EMBL" id="PPV14490.1"/>
    </source>
</evidence>
<feature type="compositionally biased region" description="Polar residues" evidence="1">
    <location>
        <begin position="208"/>
        <end position="225"/>
    </location>
</feature>
<evidence type="ECO:0000313" key="4">
    <source>
        <dbReference type="Proteomes" id="UP000238081"/>
    </source>
</evidence>
<gene>
    <name evidence="3" type="ORF">AWN73_13965</name>
</gene>
<feature type="region of interest" description="Disordered" evidence="1">
    <location>
        <begin position="193"/>
        <end position="225"/>
    </location>
</feature>
<dbReference type="AlphaFoldDB" id="A0A2S7FA63"/>
<comment type="caution">
    <text evidence="3">The sequence shown here is derived from an EMBL/GenBank/DDBJ whole genome shotgun (WGS) entry which is preliminary data.</text>
</comment>
<feature type="signal peptide" evidence="2">
    <location>
        <begin position="1"/>
        <end position="25"/>
    </location>
</feature>
<dbReference type="Proteomes" id="UP000238081">
    <property type="component" value="Unassembled WGS sequence"/>
</dbReference>
<evidence type="ECO:0000256" key="1">
    <source>
        <dbReference type="SAM" id="MobiDB-lite"/>
    </source>
</evidence>
<reference evidence="3 4" key="1">
    <citation type="submission" date="2016-01" db="EMBL/GenBank/DDBJ databases">
        <title>Characterization of the Clostridium difficile lineages that are prevalent in Hong Kong and China.</title>
        <authorList>
            <person name="Kwok J.S.-L."/>
            <person name="Lam W.-Y."/>
            <person name="Ip M."/>
            <person name="Chan T.-F."/>
            <person name="Hawkey P.M."/>
            <person name="Tsui S.K.-W."/>
        </authorList>
    </citation>
    <scope>NUCLEOTIDE SEQUENCE [LARGE SCALE GENOMIC DNA]</scope>
    <source>
        <strain evidence="3 4">300064</strain>
    </source>
</reference>
<sequence>MNKKKLLGTTLAVLIGLTSSVPVFADTTTSNTSNTITQTSDKCKTRIGHKKDKLTTEQIAEKLNIDITGLSEDEAKAAVKEAMAEKHLAKLQEKASQLGIDTANLSEDQIRTAVREAMGTENSEKHLAKLQQKAAELGIDTTNLSEDQIRTAVREAMGTENSEKHLAKLQQKAAKLGIDTTNLSQDQIRTAVREAMGTNRENRKAKTEQTTSTSVSNESLADTEN</sequence>
<protein>
    <submittedName>
        <fullName evidence="3">Uncharacterized protein</fullName>
    </submittedName>
</protein>
<feature type="chain" id="PRO_5015783699" evidence="2">
    <location>
        <begin position="26"/>
        <end position="225"/>
    </location>
</feature>
<dbReference type="RefSeq" id="WP_104675613.1">
    <property type="nucleotide sequence ID" value="NZ_LRDH01000108.1"/>
</dbReference>
<proteinExistence type="predicted"/>
<name>A0A2S7FA63_CLOBU</name>
<accession>A0A2S7FA63</accession>